<proteinExistence type="predicted"/>
<feature type="region of interest" description="Disordered" evidence="1">
    <location>
        <begin position="135"/>
        <end position="160"/>
    </location>
</feature>
<reference evidence="2 3" key="1">
    <citation type="journal article" date="2018" name="Proc. R. Soc. B">
        <title>A non-coding region near Follistatin controls head colour polymorphism in the Gouldian finch.</title>
        <authorList>
            <person name="Toomey M.B."/>
            <person name="Marques C.I."/>
            <person name="Andrade P."/>
            <person name="Araujo P.M."/>
            <person name="Sabatino S."/>
            <person name="Gazda M.A."/>
            <person name="Afonso S."/>
            <person name="Lopes R.J."/>
            <person name="Corbo J.C."/>
            <person name="Carneiro M."/>
        </authorList>
    </citation>
    <scope>NUCLEOTIDE SEQUENCE [LARGE SCALE GENOMIC DNA]</scope>
    <source>
        <strain evidence="2">Red01</strain>
        <tissue evidence="2">Muscle</tissue>
    </source>
</reference>
<feature type="region of interest" description="Disordered" evidence="1">
    <location>
        <begin position="285"/>
        <end position="336"/>
    </location>
</feature>
<dbReference type="AlphaFoldDB" id="A0A3L8Q4F0"/>
<feature type="region of interest" description="Disordered" evidence="1">
    <location>
        <begin position="1"/>
        <end position="25"/>
    </location>
</feature>
<sequence length="336" mass="36252">DPWEGNGSKLDPTGNRSQSSNVGDLLEKEWIQRGIDPSLPRWEISWECGGDSWEGNGSSWDPMRILHWRIIPGKGMDPTGNPSESSSVGDLLGMEWIQDGNGSHFSNMGDLLGMWRGFPGREWIQQESIRVFQGERSPGNGEVNPGKGMDPTGNPSESSKVGDLLGMEWIQRGIDPSLPRWEISWECGGESREGNGSNGESIRVLQGDSYEGNGINRELIRVLQPGRSCGNLEVIPGKGMDPAGNRSKYSNVGDLLGISPGNVEDNSWEGNGSSGESIRVFQHGRSPGNVEGIPGKGIDPTGNRSESSNVIPGKGIDPTGNRSQSSNVGDLLGMWR</sequence>
<protein>
    <submittedName>
        <fullName evidence="2">Uncharacterized protein</fullName>
    </submittedName>
</protein>
<evidence type="ECO:0000313" key="2">
    <source>
        <dbReference type="EMBL" id="RLV61942.1"/>
    </source>
</evidence>
<feature type="non-terminal residue" evidence="2">
    <location>
        <position position="1"/>
    </location>
</feature>
<keyword evidence="3" id="KW-1185">Reference proteome</keyword>
<organism evidence="2 3">
    <name type="scientific">Chloebia gouldiae</name>
    <name type="common">Gouldian finch</name>
    <name type="synonym">Erythrura gouldiae</name>
    <dbReference type="NCBI Taxonomy" id="44316"/>
    <lineage>
        <taxon>Eukaryota</taxon>
        <taxon>Metazoa</taxon>
        <taxon>Chordata</taxon>
        <taxon>Craniata</taxon>
        <taxon>Vertebrata</taxon>
        <taxon>Euteleostomi</taxon>
        <taxon>Archelosauria</taxon>
        <taxon>Archosauria</taxon>
        <taxon>Dinosauria</taxon>
        <taxon>Saurischia</taxon>
        <taxon>Theropoda</taxon>
        <taxon>Coelurosauria</taxon>
        <taxon>Aves</taxon>
        <taxon>Neognathae</taxon>
        <taxon>Neoaves</taxon>
        <taxon>Telluraves</taxon>
        <taxon>Australaves</taxon>
        <taxon>Passeriformes</taxon>
        <taxon>Passeroidea</taxon>
        <taxon>Passeridae</taxon>
        <taxon>Chloebia</taxon>
    </lineage>
</organism>
<gene>
    <name evidence="2" type="ORF">DV515_00019856</name>
</gene>
<dbReference type="EMBL" id="QUSF01013890">
    <property type="protein sequence ID" value="RLV61942.1"/>
    <property type="molecule type" value="Genomic_DNA"/>
</dbReference>
<comment type="caution">
    <text evidence="2">The sequence shown here is derived from an EMBL/GenBank/DDBJ whole genome shotgun (WGS) entry which is preliminary data.</text>
</comment>
<evidence type="ECO:0000256" key="1">
    <source>
        <dbReference type="SAM" id="MobiDB-lite"/>
    </source>
</evidence>
<name>A0A3L8Q4F0_CHLGU</name>
<evidence type="ECO:0000313" key="3">
    <source>
        <dbReference type="Proteomes" id="UP000276834"/>
    </source>
</evidence>
<accession>A0A3L8Q4F0</accession>
<dbReference type="Proteomes" id="UP000276834">
    <property type="component" value="Unassembled WGS sequence"/>
</dbReference>